<dbReference type="RefSeq" id="WP_341427037.1">
    <property type="nucleotide sequence ID" value="NZ_JBBUTG010000011.1"/>
</dbReference>
<evidence type="ECO:0000313" key="3">
    <source>
        <dbReference type="EMBL" id="MEK8032616.1"/>
    </source>
</evidence>
<keyword evidence="4" id="KW-1185">Reference proteome</keyword>
<feature type="transmembrane region" description="Helical" evidence="1">
    <location>
        <begin position="619"/>
        <end position="636"/>
    </location>
</feature>
<proteinExistence type="predicted"/>
<reference evidence="3 4" key="1">
    <citation type="submission" date="2024-04" db="EMBL/GenBank/DDBJ databases">
        <title>Novel species of the genus Ideonella isolated from streams.</title>
        <authorList>
            <person name="Lu H."/>
        </authorList>
    </citation>
    <scope>NUCLEOTIDE SEQUENCE [LARGE SCALE GENOMIC DNA]</scope>
    <source>
        <strain evidence="3 4">DXS29W</strain>
    </source>
</reference>
<sequence>MTCPRCRRPMRELALPSHKGVSVTVEQCGECRLVWFDRFESVHLDALGWVRLLREMEWAAQQPLAEADIERVACPICAGVLKPVHNRSRFGLFAALECPHGHGHLHSHAGLLAERGLVRSPGVAEWRALRQDQLALHCLNCGAPASAQGDQCRHCRSPLLVVDLPRLAHSLKPRAELMAALPASPGRHASWACRGCGAPLDPARETECGRCRHPVVAHDLPDIHPLLDVAEALLAELAAAEAKRLARYPSTQRRAAPAVEAPPRPPSRWQRAMLGGWTPLLMAGLLTVVTLGAGLWGGLEVADTALQALRAQRLGRGAGTHWIWLEAHRLAAPADTAERHALRQGLFDVHLRQAEGEAVPPTLTVGQLLDGAWPPRPASVNDWPGRWARLISRQLRPVRGQAGLPDIEDTRWPHHRWYEEAPGLWLEERRGAAPIWALTVENGGPLAWPTGEVSLRMSIREAPDLTWRCRPAAGTVPVLAPGQRATWVCRPQAFDPEEARWRLAVASIEGGAPQLTWHDGLLASDTSLSAATDRWAADAAGGSARLQAFLRRHGLAGSSTANPAVPLVQTEQEAPPAISLAERWGWFYATSPRLALSLAVLGVLVSFCAIARIAGERRAYGVAIVAGGMVCFKAGWGEGAASVLVIAMYLAITLMATFVLGFCYRSYRAVFFTRRE</sequence>
<dbReference type="Pfam" id="PF13453">
    <property type="entry name" value="Zn_ribbon_TFIIB"/>
    <property type="match status" value="1"/>
</dbReference>
<accession>A0ABU9BRY5</accession>
<evidence type="ECO:0000259" key="2">
    <source>
        <dbReference type="Pfam" id="PF13453"/>
    </source>
</evidence>
<keyword evidence="1" id="KW-1133">Transmembrane helix</keyword>
<feature type="transmembrane region" description="Helical" evidence="1">
    <location>
        <begin position="594"/>
        <end position="614"/>
    </location>
</feature>
<feature type="transmembrane region" description="Helical" evidence="1">
    <location>
        <begin position="642"/>
        <end position="664"/>
    </location>
</feature>
<feature type="transmembrane region" description="Helical" evidence="1">
    <location>
        <begin position="274"/>
        <end position="299"/>
    </location>
</feature>
<comment type="caution">
    <text evidence="3">The sequence shown here is derived from an EMBL/GenBank/DDBJ whole genome shotgun (WGS) entry which is preliminary data.</text>
</comment>
<name>A0ABU9BRY5_9BURK</name>
<gene>
    <name evidence="3" type="ORF">AACH06_17485</name>
</gene>
<dbReference type="EMBL" id="JBBUTG010000011">
    <property type="protein sequence ID" value="MEK8032616.1"/>
    <property type="molecule type" value="Genomic_DNA"/>
</dbReference>
<keyword evidence="1" id="KW-0472">Membrane</keyword>
<feature type="domain" description="Transcription factor zinc-finger" evidence="2">
    <location>
        <begin position="2"/>
        <end position="41"/>
    </location>
</feature>
<dbReference type="InterPro" id="IPR027392">
    <property type="entry name" value="TF_Znf"/>
</dbReference>
<keyword evidence="1" id="KW-0812">Transmembrane</keyword>
<evidence type="ECO:0000313" key="4">
    <source>
        <dbReference type="Proteomes" id="UP001371218"/>
    </source>
</evidence>
<evidence type="ECO:0000256" key="1">
    <source>
        <dbReference type="SAM" id="Phobius"/>
    </source>
</evidence>
<organism evidence="3 4">
    <name type="scientific">Ideonella lacteola</name>
    <dbReference type="NCBI Taxonomy" id="2984193"/>
    <lineage>
        <taxon>Bacteria</taxon>
        <taxon>Pseudomonadati</taxon>
        <taxon>Pseudomonadota</taxon>
        <taxon>Betaproteobacteria</taxon>
        <taxon>Burkholderiales</taxon>
        <taxon>Sphaerotilaceae</taxon>
        <taxon>Ideonella</taxon>
    </lineage>
</organism>
<protein>
    <submittedName>
        <fullName evidence="3">Zf-TFIIB domain-containing protein</fullName>
    </submittedName>
</protein>
<dbReference type="Proteomes" id="UP001371218">
    <property type="component" value="Unassembled WGS sequence"/>
</dbReference>